<dbReference type="OrthoDB" id="361532at2759"/>
<protein>
    <submittedName>
        <fullName evidence="3">Protein stum</fullName>
    </submittedName>
</protein>
<organism evidence="3 4">
    <name type="scientific">Folsomia candida</name>
    <name type="common">Springtail</name>
    <dbReference type="NCBI Taxonomy" id="158441"/>
    <lineage>
        <taxon>Eukaryota</taxon>
        <taxon>Metazoa</taxon>
        <taxon>Ecdysozoa</taxon>
        <taxon>Arthropoda</taxon>
        <taxon>Hexapoda</taxon>
        <taxon>Collembola</taxon>
        <taxon>Entomobryomorpha</taxon>
        <taxon>Isotomoidea</taxon>
        <taxon>Isotomidae</taxon>
        <taxon>Proisotominae</taxon>
        <taxon>Folsomia</taxon>
    </lineage>
</organism>
<gene>
    <name evidence="3" type="ORF">Fcan01_22212</name>
</gene>
<dbReference type="Proteomes" id="UP000198287">
    <property type="component" value="Unassembled WGS sequence"/>
</dbReference>
<dbReference type="EMBL" id="LNIX01000023">
    <property type="protein sequence ID" value="OXA43105.1"/>
    <property type="molecule type" value="Genomic_DNA"/>
</dbReference>
<keyword evidence="2" id="KW-0812">Transmembrane</keyword>
<evidence type="ECO:0000313" key="3">
    <source>
        <dbReference type="EMBL" id="OXA43105.1"/>
    </source>
</evidence>
<feature type="region of interest" description="Disordered" evidence="1">
    <location>
        <begin position="1"/>
        <end position="41"/>
    </location>
</feature>
<sequence length="132" mass="14019">MGIVDGEDVAGGRRSRGQTPDRLDTTAKSGGGGSNPHSRRGSHLLVAAGIGIEQRRKLSQQNAEAHGKVFQQGNQVYIEDKDGNVTRLEVVEVAEKMGLLRKAVPTLPVFFAIIFCLLNTILPGTGNGVEIG</sequence>
<keyword evidence="4" id="KW-1185">Reference proteome</keyword>
<accession>A0A226DC33</accession>
<keyword evidence="2" id="KW-1133">Transmembrane helix</keyword>
<dbReference type="AlphaFoldDB" id="A0A226DC33"/>
<evidence type="ECO:0000256" key="1">
    <source>
        <dbReference type="SAM" id="MobiDB-lite"/>
    </source>
</evidence>
<comment type="caution">
    <text evidence="3">The sequence shown here is derived from an EMBL/GenBank/DDBJ whole genome shotgun (WGS) entry which is preliminary data.</text>
</comment>
<keyword evidence="2" id="KW-0472">Membrane</keyword>
<proteinExistence type="predicted"/>
<name>A0A226DC33_FOLCA</name>
<evidence type="ECO:0000256" key="2">
    <source>
        <dbReference type="SAM" id="Phobius"/>
    </source>
</evidence>
<feature type="transmembrane region" description="Helical" evidence="2">
    <location>
        <begin position="103"/>
        <end position="122"/>
    </location>
</feature>
<reference evidence="3 4" key="1">
    <citation type="submission" date="2015-12" db="EMBL/GenBank/DDBJ databases">
        <title>The genome of Folsomia candida.</title>
        <authorList>
            <person name="Faddeeva A."/>
            <person name="Derks M.F."/>
            <person name="Anvar Y."/>
            <person name="Smit S."/>
            <person name="Van Straalen N."/>
            <person name="Roelofs D."/>
        </authorList>
    </citation>
    <scope>NUCLEOTIDE SEQUENCE [LARGE SCALE GENOMIC DNA]</scope>
    <source>
        <strain evidence="3 4">VU population</strain>
        <tissue evidence="3">Whole body</tissue>
    </source>
</reference>
<evidence type="ECO:0000313" key="4">
    <source>
        <dbReference type="Proteomes" id="UP000198287"/>
    </source>
</evidence>